<evidence type="ECO:0000256" key="4">
    <source>
        <dbReference type="ARBA" id="ARBA00023163"/>
    </source>
</evidence>
<keyword evidence="8" id="KW-1185">Reference proteome</keyword>
<keyword evidence="3" id="KW-0731">Sigma factor</keyword>
<comment type="similarity">
    <text evidence="1">Belongs to the sigma-70 factor family. ECF subfamily.</text>
</comment>
<dbReference type="PANTHER" id="PTHR43133">
    <property type="entry name" value="RNA POLYMERASE ECF-TYPE SIGMA FACTO"/>
    <property type="match status" value="1"/>
</dbReference>
<feature type="domain" description="RNA polymerase sigma-70 region 2" evidence="5">
    <location>
        <begin position="10"/>
        <end position="76"/>
    </location>
</feature>
<dbReference type="SUPFAM" id="SSF88946">
    <property type="entry name" value="Sigma2 domain of RNA polymerase sigma factors"/>
    <property type="match status" value="1"/>
</dbReference>
<keyword evidence="4" id="KW-0804">Transcription</keyword>
<dbReference type="InterPro" id="IPR013249">
    <property type="entry name" value="RNA_pol_sigma70_r4_t2"/>
</dbReference>
<dbReference type="GO" id="GO:0006352">
    <property type="term" value="P:DNA-templated transcription initiation"/>
    <property type="evidence" value="ECO:0007669"/>
    <property type="project" value="InterPro"/>
</dbReference>
<feature type="domain" description="RNA polymerase sigma factor 70 region 4 type 2" evidence="6">
    <location>
        <begin position="101"/>
        <end position="148"/>
    </location>
</feature>
<reference evidence="7 8" key="1">
    <citation type="submission" date="2019-04" db="EMBL/GenBank/DDBJ databases">
        <title>Herbidospora sp. NEAU-GS14.nov., a novel actinomycete isolated from soil.</title>
        <authorList>
            <person name="Han L."/>
        </authorList>
    </citation>
    <scope>NUCLEOTIDE SEQUENCE [LARGE SCALE GENOMIC DNA]</scope>
    <source>
        <strain evidence="7 8">NEAU-GS14</strain>
    </source>
</reference>
<sequence length="171" mass="19309">MTPETFEAVFRDTYERLTRYAVRRCASPQDAADVVADTYAVAWRKREKIPRGDEAVLWLYAVARRVLSQHRRSGRRDALLDAEMADLYAETPGVEMSVIGQTFRALPDGDRELLALVAWEGLGHDEIAVTLGITRNNVRVRLHRARRRFAKALAANGVPTSFTLEPLGETR</sequence>
<dbReference type="InterPro" id="IPR007627">
    <property type="entry name" value="RNA_pol_sigma70_r2"/>
</dbReference>
<proteinExistence type="inferred from homology"/>
<dbReference type="InterPro" id="IPR036388">
    <property type="entry name" value="WH-like_DNA-bd_sf"/>
</dbReference>
<dbReference type="InterPro" id="IPR039425">
    <property type="entry name" value="RNA_pol_sigma-70-like"/>
</dbReference>
<name>A0A4U3M896_9ACTN</name>
<protein>
    <submittedName>
        <fullName evidence="7">Sigma-70 family RNA polymerase sigma factor</fullName>
    </submittedName>
</protein>
<dbReference type="Pfam" id="PF08281">
    <property type="entry name" value="Sigma70_r4_2"/>
    <property type="match status" value="1"/>
</dbReference>
<accession>A0A4U3M896</accession>
<dbReference type="NCBIfam" id="TIGR02937">
    <property type="entry name" value="sigma70-ECF"/>
    <property type="match status" value="1"/>
</dbReference>
<dbReference type="AlphaFoldDB" id="A0A4U3M896"/>
<organism evidence="7 8">
    <name type="scientific">Herbidospora galbida</name>
    <dbReference type="NCBI Taxonomy" id="2575442"/>
    <lineage>
        <taxon>Bacteria</taxon>
        <taxon>Bacillati</taxon>
        <taxon>Actinomycetota</taxon>
        <taxon>Actinomycetes</taxon>
        <taxon>Streptosporangiales</taxon>
        <taxon>Streptosporangiaceae</taxon>
        <taxon>Herbidospora</taxon>
    </lineage>
</organism>
<dbReference type="Gene3D" id="1.10.10.10">
    <property type="entry name" value="Winged helix-like DNA-binding domain superfamily/Winged helix DNA-binding domain"/>
    <property type="match status" value="1"/>
</dbReference>
<dbReference type="InterPro" id="IPR013325">
    <property type="entry name" value="RNA_pol_sigma_r2"/>
</dbReference>
<evidence type="ECO:0000256" key="1">
    <source>
        <dbReference type="ARBA" id="ARBA00010641"/>
    </source>
</evidence>
<evidence type="ECO:0000259" key="5">
    <source>
        <dbReference type="Pfam" id="PF04542"/>
    </source>
</evidence>
<evidence type="ECO:0000313" key="8">
    <source>
        <dbReference type="Proteomes" id="UP000308705"/>
    </source>
</evidence>
<dbReference type="Proteomes" id="UP000308705">
    <property type="component" value="Unassembled WGS sequence"/>
</dbReference>
<evidence type="ECO:0000259" key="6">
    <source>
        <dbReference type="Pfam" id="PF08281"/>
    </source>
</evidence>
<dbReference type="PANTHER" id="PTHR43133:SF25">
    <property type="entry name" value="RNA POLYMERASE SIGMA FACTOR RFAY-RELATED"/>
    <property type="match status" value="1"/>
</dbReference>
<comment type="caution">
    <text evidence="7">The sequence shown here is derived from an EMBL/GenBank/DDBJ whole genome shotgun (WGS) entry which is preliminary data.</text>
</comment>
<evidence type="ECO:0000313" key="7">
    <source>
        <dbReference type="EMBL" id="TKK83726.1"/>
    </source>
</evidence>
<gene>
    <name evidence="7" type="ORF">FDA94_32600</name>
</gene>
<evidence type="ECO:0000256" key="3">
    <source>
        <dbReference type="ARBA" id="ARBA00023082"/>
    </source>
</evidence>
<dbReference type="InterPro" id="IPR014284">
    <property type="entry name" value="RNA_pol_sigma-70_dom"/>
</dbReference>
<dbReference type="SUPFAM" id="SSF88659">
    <property type="entry name" value="Sigma3 and sigma4 domains of RNA polymerase sigma factors"/>
    <property type="match status" value="1"/>
</dbReference>
<dbReference type="OrthoDB" id="4184921at2"/>
<evidence type="ECO:0000256" key="2">
    <source>
        <dbReference type="ARBA" id="ARBA00023015"/>
    </source>
</evidence>
<dbReference type="RefSeq" id="WP_137250912.1">
    <property type="nucleotide sequence ID" value="NZ_SZQA01000042.1"/>
</dbReference>
<dbReference type="GO" id="GO:0016987">
    <property type="term" value="F:sigma factor activity"/>
    <property type="evidence" value="ECO:0007669"/>
    <property type="project" value="UniProtKB-KW"/>
</dbReference>
<dbReference type="InterPro" id="IPR013324">
    <property type="entry name" value="RNA_pol_sigma_r3/r4-like"/>
</dbReference>
<keyword evidence="2" id="KW-0805">Transcription regulation</keyword>
<dbReference type="GO" id="GO:0003677">
    <property type="term" value="F:DNA binding"/>
    <property type="evidence" value="ECO:0007669"/>
    <property type="project" value="InterPro"/>
</dbReference>
<dbReference type="Gene3D" id="1.10.1740.10">
    <property type="match status" value="1"/>
</dbReference>
<dbReference type="EMBL" id="SZQA01000042">
    <property type="protein sequence ID" value="TKK83726.1"/>
    <property type="molecule type" value="Genomic_DNA"/>
</dbReference>
<dbReference type="Pfam" id="PF04542">
    <property type="entry name" value="Sigma70_r2"/>
    <property type="match status" value="1"/>
</dbReference>